<dbReference type="InterPro" id="IPR006860">
    <property type="entry name" value="FecR"/>
</dbReference>
<evidence type="ECO:0000259" key="2">
    <source>
        <dbReference type="Pfam" id="PF16344"/>
    </source>
</evidence>
<reference evidence="4" key="1">
    <citation type="journal article" date="2019" name="Int. J. Syst. Evol. Microbiol.">
        <title>The Global Catalogue of Microorganisms (GCM) 10K type strain sequencing project: providing services to taxonomists for standard genome sequencing and annotation.</title>
        <authorList>
            <consortium name="The Broad Institute Genomics Platform"/>
            <consortium name="The Broad Institute Genome Sequencing Center for Infectious Disease"/>
            <person name="Wu L."/>
            <person name="Ma J."/>
        </authorList>
    </citation>
    <scope>NUCLEOTIDE SEQUENCE [LARGE SCALE GENOMIC DNA]</scope>
    <source>
        <strain evidence="4">CECT 7706</strain>
    </source>
</reference>
<feature type="domain" description="Protein FecR C-terminal" evidence="2">
    <location>
        <begin position="247"/>
        <end position="309"/>
    </location>
</feature>
<dbReference type="EMBL" id="JAUFQS010000047">
    <property type="protein sequence ID" value="MDN3689840.1"/>
    <property type="molecule type" value="Genomic_DNA"/>
</dbReference>
<feature type="domain" description="FecR protein" evidence="1">
    <location>
        <begin position="107"/>
        <end position="198"/>
    </location>
</feature>
<name>A0ABT8CBE7_9BACT</name>
<dbReference type="Pfam" id="PF16344">
    <property type="entry name" value="FecR_C"/>
    <property type="match status" value="1"/>
</dbReference>
<dbReference type="InterPro" id="IPR032508">
    <property type="entry name" value="FecR_C"/>
</dbReference>
<dbReference type="Gene3D" id="3.55.50.30">
    <property type="match status" value="1"/>
</dbReference>
<dbReference type="RefSeq" id="WP_163383618.1">
    <property type="nucleotide sequence ID" value="NZ_JAUFQS010000047.1"/>
</dbReference>
<accession>A0ABT8CBE7</accession>
<comment type="caution">
    <text evidence="3">The sequence shown here is derived from an EMBL/GenBank/DDBJ whole genome shotgun (WGS) entry which is preliminary data.</text>
</comment>
<dbReference type="PANTHER" id="PTHR30273">
    <property type="entry name" value="PERIPLASMIC SIGNAL SENSOR AND SIGMA FACTOR ACTIVATOR FECR-RELATED"/>
    <property type="match status" value="1"/>
</dbReference>
<evidence type="ECO:0000259" key="1">
    <source>
        <dbReference type="Pfam" id="PF04773"/>
    </source>
</evidence>
<proteinExistence type="predicted"/>
<evidence type="ECO:0000313" key="4">
    <source>
        <dbReference type="Proteomes" id="UP001236663"/>
    </source>
</evidence>
<protein>
    <submittedName>
        <fullName evidence="3">FecR domain-containing protein</fullName>
    </submittedName>
</protein>
<dbReference type="Proteomes" id="UP001236663">
    <property type="component" value="Unassembled WGS sequence"/>
</dbReference>
<dbReference type="Pfam" id="PF04773">
    <property type="entry name" value="FecR"/>
    <property type="match status" value="1"/>
</dbReference>
<keyword evidence="4" id="KW-1185">Reference proteome</keyword>
<sequence length="321" mass="36619">MNKRAFLHLLQKKDTGRLTSREKALLLQVLDQLQRRELTWDLEKEEAEEIKQSVKRKIDDRIQVPERVSAFSFPLRLVASLVLILCLGFLVYKVQLTPNEMVWEERVTNERQKATITLPDGSLVFLNTNTSLRFPKKFEGGKRVVELNGEAFFDVLRDSSSVFEVHSHGVRTKVLGTSFNVKAHRESAVKVAVKQGKVGVYQQGVEEEDFVELQPNQMATVYPDSLGIQVEKVEPDAYLAWKAQSVSFDLDTFDEIIPRLAAIYNYSIEIEGEGMDGCLIKATYSNGNLYAVLHGLKNLADFEIQQTGERKLTLYFKRCIQ</sequence>
<dbReference type="Gene3D" id="2.60.120.1440">
    <property type="match status" value="1"/>
</dbReference>
<dbReference type="PIRSF" id="PIRSF018266">
    <property type="entry name" value="FecR"/>
    <property type="match status" value="1"/>
</dbReference>
<dbReference type="PANTHER" id="PTHR30273:SF2">
    <property type="entry name" value="PROTEIN FECR"/>
    <property type="match status" value="1"/>
</dbReference>
<organism evidence="3 4">
    <name type="scientific">Cyclobacterium jeungdonense</name>
    <dbReference type="NCBI Taxonomy" id="708087"/>
    <lineage>
        <taxon>Bacteria</taxon>
        <taxon>Pseudomonadati</taxon>
        <taxon>Bacteroidota</taxon>
        <taxon>Cytophagia</taxon>
        <taxon>Cytophagales</taxon>
        <taxon>Cyclobacteriaceae</taxon>
        <taxon>Cyclobacterium</taxon>
    </lineage>
</organism>
<dbReference type="InterPro" id="IPR012373">
    <property type="entry name" value="Ferrdict_sens_TM"/>
</dbReference>
<gene>
    <name evidence="3" type="ORF">QWZ15_18600</name>
</gene>
<evidence type="ECO:0000313" key="3">
    <source>
        <dbReference type="EMBL" id="MDN3689840.1"/>
    </source>
</evidence>